<gene>
    <name evidence="1" type="ORF">V6N12_069426</name>
</gene>
<accession>A0ABR2FDT2</accession>
<reference evidence="1 2" key="1">
    <citation type="journal article" date="2024" name="G3 (Bethesda)">
        <title>Genome assembly of Hibiscus sabdariffa L. provides insights into metabolisms of medicinal natural products.</title>
        <authorList>
            <person name="Kim T."/>
        </authorList>
    </citation>
    <scope>NUCLEOTIDE SEQUENCE [LARGE SCALE GENOMIC DNA]</scope>
    <source>
        <strain evidence="1">TK-2024</strain>
        <tissue evidence="1">Old leaves</tissue>
    </source>
</reference>
<dbReference type="EMBL" id="JBBPBM010000006">
    <property type="protein sequence ID" value="KAK8579093.1"/>
    <property type="molecule type" value="Genomic_DNA"/>
</dbReference>
<comment type="caution">
    <text evidence="1">The sequence shown here is derived from an EMBL/GenBank/DDBJ whole genome shotgun (WGS) entry which is preliminary data.</text>
</comment>
<protein>
    <submittedName>
        <fullName evidence="1">Uncharacterized protein</fullName>
    </submittedName>
</protein>
<keyword evidence="2" id="KW-1185">Reference proteome</keyword>
<evidence type="ECO:0000313" key="2">
    <source>
        <dbReference type="Proteomes" id="UP001472677"/>
    </source>
</evidence>
<name>A0ABR2FDT2_9ROSI</name>
<sequence length="113" mass="12574">MEPFILRDLSGEDGSIEDEMSISHYMHSRVALYRQCDNNISPYLLVKALIAAREKWLNFQEGIKLYIASPDGLRSTHAYSGVGVGDSACDPSREQDSNVVVVVVEPLDDSHFS</sequence>
<dbReference type="Proteomes" id="UP001472677">
    <property type="component" value="Unassembled WGS sequence"/>
</dbReference>
<evidence type="ECO:0000313" key="1">
    <source>
        <dbReference type="EMBL" id="KAK8579093.1"/>
    </source>
</evidence>
<organism evidence="1 2">
    <name type="scientific">Hibiscus sabdariffa</name>
    <name type="common">roselle</name>
    <dbReference type="NCBI Taxonomy" id="183260"/>
    <lineage>
        <taxon>Eukaryota</taxon>
        <taxon>Viridiplantae</taxon>
        <taxon>Streptophyta</taxon>
        <taxon>Embryophyta</taxon>
        <taxon>Tracheophyta</taxon>
        <taxon>Spermatophyta</taxon>
        <taxon>Magnoliopsida</taxon>
        <taxon>eudicotyledons</taxon>
        <taxon>Gunneridae</taxon>
        <taxon>Pentapetalae</taxon>
        <taxon>rosids</taxon>
        <taxon>malvids</taxon>
        <taxon>Malvales</taxon>
        <taxon>Malvaceae</taxon>
        <taxon>Malvoideae</taxon>
        <taxon>Hibiscus</taxon>
    </lineage>
</organism>
<proteinExistence type="predicted"/>